<keyword evidence="1" id="KW-1133">Transmembrane helix</keyword>
<keyword evidence="1" id="KW-0812">Transmembrane</keyword>
<protein>
    <submittedName>
        <fullName evidence="2">Uncharacterized protein</fullName>
    </submittedName>
</protein>
<dbReference type="KEGG" id="rmr:Rmar_0520"/>
<dbReference type="HOGENOM" id="CLU_1015179_0_0_10"/>
<organism evidence="2 3">
    <name type="scientific">Rhodothermus marinus (strain ATCC 43812 / DSM 4252 / R-10)</name>
    <name type="common">Rhodothermus obamensis</name>
    <dbReference type="NCBI Taxonomy" id="518766"/>
    <lineage>
        <taxon>Bacteria</taxon>
        <taxon>Pseudomonadati</taxon>
        <taxon>Rhodothermota</taxon>
        <taxon>Rhodothermia</taxon>
        <taxon>Rhodothermales</taxon>
        <taxon>Rhodothermaceae</taxon>
        <taxon>Rhodothermus</taxon>
    </lineage>
</organism>
<feature type="transmembrane region" description="Helical" evidence="1">
    <location>
        <begin position="193"/>
        <end position="214"/>
    </location>
</feature>
<feature type="transmembrane region" description="Helical" evidence="1">
    <location>
        <begin position="81"/>
        <end position="101"/>
    </location>
</feature>
<feature type="transmembrane region" description="Helical" evidence="1">
    <location>
        <begin position="250"/>
        <end position="271"/>
    </location>
</feature>
<keyword evidence="1" id="KW-0472">Membrane</keyword>
<accession>D0MEX2</accession>
<proteinExistence type="predicted"/>
<evidence type="ECO:0000313" key="2">
    <source>
        <dbReference type="EMBL" id="ACY47422.1"/>
    </source>
</evidence>
<sequence length="274" mass="30654">MDTIFEQCYFWSHRGWRISCIRVYRLNSSGFWLRLNYRLIGRGWSLLGFWALVASLGIVCWLQGFMLPLFQHLNPRNTGNAATYTFSILLYGFLLLLYPVVRLSRRTDWHPNVLFRSPRMSAHALAFFALEPGLLMLSGLYLLGLAVGLLAFFPPMQALAAVGLTLPAVAGLLALLFAAWYRWSPRLQGRRELVALIPVMVWLLVLPNIAANLIPAVRAFVAWLLALYRYVPLLGPYGEAMAAVLSGAPALAPTLWLLGHTAAALLIGWWASRG</sequence>
<evidence type="ECO:0000256" key="1">
    <source>
        <dbReference type="SAM" id="Phobius"/>
    </source>
</evidence>
<evidence type="ECO:0000313" key="3">
    <source>
        <dbReference type="Proteomes" id="UP000002221"/>
    </source>
</evidence>
<gene>
    <name evidence="2" type="ordered locus">Rmar_0520</name>
</gene>
<dbReference type="AlphaFoldDB" id="D0MEX2"/>
<feature type="transmembrane region" description="Helical" evidence="1">
    <location>
        <begin position="159"/>
        <end position="181"/>
    </location>
</feature>
<keyword evidence="3" id="KW-1185">Reference proteome</keyword>
<name>D0MEX2_RHOM4</name>
<dbReference type="EMBL" id="CP001807">
    <property type="protein sequence ID" value="ACY47422.1"/>
    <property type="molecule type" value="Genomic_DNA"/>
</dbReference>
<reference evidence="2 3" key="1">
    <citation type="journal article" date="2009" name="Stand. Genomic Sci.">
        <title>Complete genome sequence of Rhodothermus marinus type strain (R-10).</title>
        <authorList>
            <person name="Nolan M."/>
            <person name="Tindall B.J."/>
            <person name="Pomrenke H."/>
            <person name="Lapidus A."/>
            <person name="Copeland A."/>
            <person name="Glavina Del Rio T."/>
            <person name="Lucas S."/>
            <person name="Chen F."/>
            <person name="Tice H."/>
            <person name="Cheng J.F."/>
            <person name="Saunders E."/>
            <person name="Han C."/>
            <person name="Bruce D."/>
            <person name="Goodwin L."/>
            <person name="Chain P."/>
            <person name="Pitluck S."/>
            <person name="Ovchinikova G."/>
            <person name="Pati A."/>
            <person name="Ivanova N."/>
            <person name="Mavromatis K."/>
            <person name="Chen A."/>
            <person name="Palaniappan K."/>
            <person name="Land M."/>
            <person name="Hauser L."/>
            <person name="Chang Y.J."/>
            <person name="Jeffries C.D."/>
            <person name="Brettin T."/>
            <person name="Goker M."/>
            <person name="Bristow J."/>
            <person name="Eisen J.A."/>
            <person name="Markowitz V."/>
            <person name="Hugenholtz P."/>
            <person name="Kyrpides N.C."/>
            <person name="Klenk H.P."/>
            <person name="Detter J.C."/>
        </authorList>
    </citation>
    <scope>NUCLEOTIDE SEQUENCE [LARGE SCALE GENOMIC DNA]</scope>
    <source>
        <strain evidence="3">ATCC 43812 / DSM 4252 / R-10</strain>
    </source>
</reference>
<dbReference type="STRING" id="518766.Rmar_0520"/>
<feature type="transmembrane region" description="Helical" evidence="1">
    <location>
        <begin position="44"/>
        <end position="69"/>
    </location>
</feature>
<dbReference type="Proteomes" id="UP000002221">
    <property type="component" value="Chromosome"/>
</dbReference>
<feature type="transmembrane region" description="Helical" evidence="1">
    <location>
        <begin position="122"/>
        <end position="153"/>
    </location>
</feature>